<proteinExistence type="predicted"/>
<gene>
    <name evidence="2" type="ORF">KDA27_13495</name>
</gene>
<evidence type="ECO:0000313" key="3">
    <source>
        <dbReference type="Proteomes" id="UP000739538"/>
    </source>
</evidence>
<protein>
    <recommendedName>
        <fullName evidence="4">Cytochrome c7-like domain-containing protein</fullName>
    </recommendedName>
</protein>
<comment type="caution">
    <text evidence="2">The sequence shown here is derived from an EMBL/GenBank/DDBJ whole genome shotgun (WGS) entry which is preliminary data.</text>
</comment>
<dbReference type="Proteomes" id="UP000739538">
    <property type="component" value="Unassembled WGS sequence"/>
</dbReference>
<evidence type="ECO:0000256" key="1">
    <source>
        <dbReference type="SAM" id="MobiDB-lite"/>
    </source>
</evidence>
<feature type="compositionally biased region" description="Basic and acidic residues" evidence="1">
    <location>
        <begin position="208"/>
        <end position="221"/>
    </location>
</feature>
<sequence length="221" mass="23985">MLFRRSVTIILGILSGVVLAIWPTITDSTKSPTDAEPDLSVVREPRATFPITVRYPTPSPGVATGIVDVNGRAITVACEVCHSMIAEPPSPEALGLANLKDFHRGLVFEHGNLTCQSCHDPGDARSFRLANGTPVEPWDVIDLCSQCHGPQRKDFDHGAHGGMSGYWDLSRGPRTRNACTACHSPHAPKPGEVRPTFKPIDRFLTGSDPDHPTPRKDADHE</sequence>
<dbReference type="Gene3D" id="1.10.1130.10">
    <property type="entry name" value="Flavocytochrome C3, Chain A"/>
    <property type="match status" value="1"/>
</dbReference>
<evidence type="ECO:0008006" key="4">
    <source>
        <dbReference type="Google" id="ProtNLM"/>
    </source>
</evidence>
<dbReference type="InterPro" id="IPR036280">
    <property type="entry name" value="Multihaem_cyt_sf"/>
</dbReference>
<accession>A0A956NCR4</accession>
<dbReference type="SUPFAM" id="SSF48695">
    <property type="entry name" value="Multiheme cytochromes"/>
    <property type="match status" value="1"/>
</dbReference>
<reference evidence="2" key="2">
    <citation type="journal article" date="2021" name="Microbiome">
        <title>Successional dynamics and alternative stable states in a saline activated sludge microbial community over 9 years.</title>
        <authorList>
            <person name="Wang Y."/>
            <person name="Ye J."/>
            <person name="Ju F."/>
            <person name="Liu L."/>
            <person name="Boyd J.A."/>
            <person name="Deng Y."/>
            <person name="Parks D.H."/>
            <person name="Jiang X."/>
            <person name="Yin X."/>
            <person name="Woodcroft B.J."/>
            <person name="Tyson G.W."/>
            <person name="Hugenholtz P."/>
            <person name="Polz M.F."/>
            <person name="Zhang T."/>
        </authorList>
    </citation>
    <scope>NUCLEOTIDE SEQUENCE</scope>
    <source>
        <strain evidence="2">HKST-UBA02</strain>
    </source>
</reference>
<dbReference type="AlphaFoldDB" id="A0A956NCR4"/>
<dbReference type="EMBL" id="JAGQHS010000068">
    <property type="protein sequence ID" value="MCA9756812.1"/>
    <property type="molecule type" value="Genomic_DNA"/>
</dbReference>
<name>A0A956NCR4_UNCEI</name>
<evidence type="ECO:0000313" key="2">
    <source>
        <dbReference type="EMBL" id="MCA9756812.1"/>
    </source>
</evidence>
<reference evidence="2" key="1">
    <citation type="submission" date="2020-04" db="EMBL/GenBank/DDBJ databases">
        <authorList>
            <person name="Zhang T."/>
        </authorList>
    </citation>
    <scope>NUCLEOTIDE SEQUENCE</scope>
    <source>
        <strain evidence="2">HKST-UBA02</strain>
    </source>
</reference>
<feature type="region of interest" description="Disordered" evidence="1">
    <location>
        <begin position="182"/>
        <end position="221"/>
    </location>
</feature>
<organism evidence="2 3">
    <name type="scientific">Eiseniibacteriota bacterium</name>
    <dbReference type="NCBI Taxonomy" id="2212470"/>
    <lineage>
        <taxon>Bacteria</taxon>
        <taxon>Candidatus Eiseniibacteriota</taxon>
    </lineage>
</organism>